<reference evidence="1" key="1">
    <citation type="journal article" date="2015" name="Nature">
        <title>Complex archaea that bridge the gap between prokaryotes and eukaryotes.</title>
        <authorList>
            <person name="Spang A."/>
            <person name="Saw J.H."/>
            <person name="Jorgensen S.L."/>
            <person name="Zaremba-Niedzwiedzka K."/>
            <person name="Martijn J."/>
            <person name="Lind A.E."/>
            <person name="van Eijk R."/>
            <person name="Schleper C."/>
            <person name="Guy L."/>
            <person name="Ettema T.J."/>
        </authorList>
    </citation>
    <scope>NUCLEOTIDE SEQUENCE</scope>
</reference>
<protein>
    <submittedName>
        <fullName evidence="1">Uncharacterized protein</fullName>
    </submittedName>
</protein>
<evidence type="ECO:0000313" key="1">
    <source>
        <dbReference type="EMBL" id="KKN08811.1"/>
    </source>
</evidence>
<name>A0A0F9Q6H2_9ZZZZ</name>
<comment type="caution">
    <text evidence="1">The sequence shown here is derived from an EMBL/GenBank/DDBJ whole genome shotgun (WGS) entry which is preliminary data.</text>
</comment>
<sequence>MSEQLYRRCRHVTPNGRQYWKSRPGIPHPINGSMSTMCYGYAPVDGVLMTEAEWWAKLPDGDLYTECEHLRNEDLCDVMCDAYVRGDGMVKVERGTDECQNPLGCRCVVADGRWISALDDATCDWCHSRERGNP</sequence>
<accession>A0A0F9Q6H2</accession>
<dbReference type="AlphaFoldDB" id="A0A0F9Q6H2"/>
<gene>
    <name evidence="1" type="ORF">LCGC14_1052800</name>
</gene>
<proteinExistence type="predicted"/>
<dbReference type="EMBL" id="LAZR01004414">
    <property type="protein sequence ID" value="KKN08811.1"/>
    <property type="molecule type" value="Genomic_DNA"/>
</dbReference>
<organism evidence="1">
    <name type="scientific">marine sediment metagenome</name>
    <dbReference type="NCBI Taxonomy" id="412755"/>
    <lineage>
        <taxon>unclassified sequences</taxon>
        <taxon>metagenomes</taxon>
        <taxon>ecological metagenomes</taxon>
    </lineage>
</organism>